<dbReference type="OrthoDB" id="338854at2759"/>
<evidence type="ECO:0000313" key="4">
    <source>
        <dbReference type="Proteomes" id="UP000809789"/>
    </source>
</evidence>
<evidence type="ECO:0000256" key="2">
    <source>
        <dbReference type="SAM" id="MobiDB-lite"/>
    </source>
</evidence>
<comment type="similarity">
    <text evidence="1">Belongs to the NPR2 family.</text>
</comment>
<dbReference type="GO" id="GO:1904262">
    <property type="term" value="P:negative regulation of TORC1 signaling"/>
    <property type="evidence" value="ECO:0007669"/>
    <property type="project" value="TreeGrafter"/>
</dbReference>
<dbReference type="PANTHER" id="PTHR12991">
    <property type="entry name" value="NITROGEN PERMEASE REGULATOR 2/TUMOR SUPPRESSOR CANDIDATE 4"/>
    <property type="match status" value="1"/>
</dbReference>
<dbReference type="Proteomes" id="UP000809789">
    <property type="component" value="Unassembled WGS sequence"/>
</dbReference>
<evidence type="ECO:0008006" key="5">
    <source>
        <dbReference type="Google" id="ProtNLM"/>
    </source>
</evidence>
<dbReference type="PANTHER" id="PTHR12991:SF10">
    <property type="entry name" value="GATOR COMPLEX PROTEIN NPRL2"/>
    <property type="match status" value="1"/>
</dbReference>
<evidence type="ECO:0000256" key="1">
    <source>
        <dbReference type="ARBA" id="ARBA00008433"/>
    </source>
</evidence>
<evidence type="ECO:0000313" key="3">
    <source>
        <dbReference type="EMBL" id="KAG8630395.1"/>
    </source>
</evidence>
<organism evidence="3 4">
    <name type="scientific">Elsinoe batatas</name>
    <dbReference type="NCBI Taxonomy" id="2601811"/>
    <lineage>
        <taxon>Eukaryota</taxon>
        <taxon>Fungi</taxon>
        <taxon>Dikarya</taxon>
        <taxon>Ascomycota</taxon>
        <taxon>Pezizomycotina</taxon>
        <taxon>Dothideomycetes</taxon>
        <taxon>Dothideomycetidae</taxon>
        <taxon>Myriangiales</taxon>
        <taxon>Elsinoaceae</taxon>
        <taxon>Elsinoe</taxon>
    </lineage>
</organism>
<dbReference type="EMBL" id="JAESVG020000002">
    <property type="protein sequence ID" value="KAG8630395.1"/>
    <property type="molecule type" value="Genomic_DNA"/>
</dbReference>
<dbReference type="GO" id="GO:0005774">
    <property type="term" value="C:vacuolar membrane"/>
    <property type="evidence" value="ECO:0007669"/>
    <property type="project" value="TreeGrafter"/>
</dbReference>
<feature type="compositionally biased region" description="Basic and acidic residues" evidence="2">
    <location>
        <begin position="509"/>
        <end position="528"/>
    </location>
</feature>
<feature type="region of interest" description="Disordered" evidence="2">
    <location>
        <begin position="491"/>
        <end position="540"/>
    </location>
</feature>
<dbReference type="AlphaFoldDB" id="A0A8K0L7T5"/>
<protein>
    <recommendedName>
        <fullName evidence="5">Nitrogen permease regulator 2</fullName>
    </recommendedName>
</protein>
<dbReference type="Pfam" id="PF06218">
    <property type="entry name" value="NPR2"/>
    <property type="match status" value="1"/>
</dbReference>
<gene>
    <name evidence="3" type="ORF">KVT40_002014</name>
</gene>
<keyword evidence="4" id="KW-1185">Reference proteome</keyword>
<proteinExistence type="inferred from homology"/>
<accession>A0A8K0L7T5</accession>
<name>A0A8K0L7T5_9PEZI</name>
<dbReference type="GO" id="GO:1990130">
    <property type="term" value="C:GATOR1 complex"/>
    <property type="evidence" value="ECO:0007669"/>
    <property type="project" value="TreeGrafter"/>
</dbReference>
<comment type="caution">
    <text evidence="3">The sequence shown here is derived from an EMBL/GenBank/DDBJ whole genome shotgun (WGS) entry which is preliminary data.</text>
</comment>
<sequence>MATDAKIESIFYARFHDEHGPRVFHQVPEGSVIPSPSPTSIKVPFFDFQSISTFIIPNREFCNRPLSVCSNGYRILGHPVCISDSTKYERNDFIFNFCVVVDEKDDYTPLKTLISKLARIFGNLEEQDSFLSKDEEDGAVLVAGSEGYGGEKGSKVFAVVEMVFEDLRAVGEAMIPIDESNTLNLCLFPTRKPPPSIQNYHVPLSVARFGSLQTSAWDLTIQRVIPHINGIDSVARIAQLADTDISLTRRAVQHLVYYECVLLLDIFTFAAIYAPTPAISTFAASEEMQDECRHYIYCRKSLLGKASNEIQALSAAATAQSRALQDDNSALPDTAVPSRMQVINLYTSLRQSLPLRDFCLSRSTQLNNIDIRRFITFGIIKGIIYRVHRYAVLPPASPFSKKSTKPDGKSSKALIAGTGIPVTLPESIVEHGFPTAAQSRSKARQGSDDTEGDDLAQAQEDHEAAWRIAALSSGWRLPDGQSRDMALGIGGRKVSRMEEAESPPDGDDREWQRREHERQAPDGMRDEDGVSATTSTKKRKQDREILRYASGLTSFDALCTELRCVERAAMERMRAAGDVVFITK</sequence>
<reference evidence="3" key="1">
    <citation type="submission" date="2021-07" db="EMBL/GenBank/DDBJ databases">
        <title>Elsinoe batatas strain:CRI-CJ2 Genome sequencing and assembly.</title>
        <authorList>
            <person name="Huang L."/>
        </authorList>
    </citation>
    <scope>NUCLEOTIDE SEQUENCE</scope>
    <source>
        <strain evidence="3">CRI-CJ2</strain>
    </source>
</reference>
<feature type="region of interest" description="Disordered" evidence="2">
    <location>
        <begin position="434"/>
        <end position="455"/>
    </location>
</feature>
<dbReference type="GO" id="GO:0010508">
    <property type="term" value="P:positive regulation of autophagy"/>
    <property type="evidence" value="ECO:0007669"/>
    <property type="project" value="TreeGrafter"/>
</dbReference>
<dbReference type="GO" id="GO:0005096">
    <property type="term" value="F:GTPase activator activity"/>
    <property type="evidence" value="ECO:0007669"/>
    <property type="project" value="TreeGrafter"/>
</dbReference>
<dbReference type="InterPro" id="IPR009348">
    <property type="entry name" value="NPR2-like"/>
</dbReference>